<feature type="transmembrane region" description="Helical" evidence="7">
    <location>
        <begin position="312"/>
        <end position="333"/>
    </location>
</feature>
<keyword evidence="5 7" id="KW-1133">Transmembrane helix</keyword>
<dbReference type="InterPro" id="IPR050171">
    <property type="entry name" value="MFS_Transporters"/>
</dbReference>
<evidence type="ECO:0000256" key="2">
    <source>
        <dbReference type="ARBA" id="ARBA00022448"/>
    </source>
</evidence>
<keyword evidence="2" id="KW-0813">Transport</keyword>
<feature type="transmembrane region" description="Helical" evidence="7">
    <location>
        <begin position="254"/>
        <end position="278"/>
    </location>
</feature>
<evidence type="ECO:0000256" key="4">
    <source>
        <dbReference type="ARBA" id="ARBA00022692"/>
    </source>
</evidence>
<keyword evidence="3" id="KW-1003">Cell membrane</keyword>
<feature type="transmembrane region" description="Helical" evidence="7">
    <location>
        <begin position="111"/>
        <end position="133"/>
    </location>
</feature>
<evidence type="ECO:0000256" key="3">
    <source>
        <dbReference type="ARBA" id="ARBA00022475"/>
    </source>
</evidence>
<dbReference type="SUPFAM" id="SSF103473">
    <property type="entry name" value="MFS general substrate transporter"/>
    <property type="match status" value="1"/>
</dbReference>
<dbReference type="Gene3D" id="1.20.1250.20">
    <property type="entry name" value="MFS general substrate transporter like domains"/>
    <property type="match status" value="1"/>
</dbReference>
<reference evidence="8" key="1">
    <citation type="submission" date="2023-02" db="EMBL/GenBank/DDBJ databases">
        <title>Actinokineospora globicatena NBRC 15670.</title>
        <authorList>
            <person name="Ichikawa N."/>
            <person name="Sato H."/>
            <person name="Tonouchi N."/>
        </authorList>
    </citation>
    <scope>NUCLEOTIDE SEQUENCE</scope>
    <source>
        <strain evidence="8">NBRC 15670</strain>
    </source>
</reference>
<feature type="transmembrane region" description="Helical" evidence="7">
    <location>
        <begin position="87"/>
        <end position="105"/>
    </location>
</feature>
<dbReference type="EMBL" id="BSSD01000001">
    <property type="protein sequence ID" value="GLW89617.1"/>
    <property type="molecule type" value="Genomic_DNA"/>
</dbReference>
<feature type="transmembrane region" description="Helical" evidence="7">
    <location>
        <begin position="57"/>
        <end position="75"/>
    </location>
</feature>
<proteinExistence type="predicted"/>
<feature type="transmembrane region" description="Helical" evidence="7">
    <location>
        <begin position="223"/>
        <end position="248"/>
    </location>
</feature>
<dbReference type="AlphaFoldDB" id="A0A9W6QJA4"/>
<feature type="transmembrane region" description="Helical" evidence="7">
    <location>
        <begin position="177"/>
        <end position="198"/>
    </location>
</feature>
<evidence type="ECO:0000256" key="5">
    <source>
        <dbReference type="ARBA" id="ARBA00022989"/>
    </source>
</evidence>
<keyword evidence="9" id="KW-1185">Reference proteome</keyword>
<keyword evidence="6 7" id="KW-0472">Membrane</keyword>
<keyword evidence="4 7" id="KW-0812">Transmembrane</keyword>
<evidence type="ECO:0000313" key="8">
    <source>
        <dbReference type="EMBL" id="GLW89617.1"/>
    </source>
</evidence>
<protein>
    <submittedName>
        <fullName evidence="8">Membrane protein</fullName>
    </submittedName>
</protein>
<evidence type="ECO:0000256" key="1">
    <source>
        <dbReference type="ARBA" id="ARBA00004651"/>
    </source>
</evidence>
<feature type="transmembrane region" description="Helical" evidence="7">
    <location>
        <begin position="384"/>
        <end position="407"/>
    </location>
</feature>
<evidence type="ECO:0000313" key="9">
    <source>
        <dbReference type="Proteomes" id="UP001165042"/>
    </source>
</evidence>
<name>A0A9W6QJA4_9PSEU</name>
<dbReference type="PANTHER" id="PTHR23517">
    <property type="entry name" value="RESISTANCE PROTEIN MDTM, PUTATIVE-RELATED-RELATED"/>
    <property type="match status" value="1"/>
</dbReference>
<dbReference type="RefSeq" id="WP_285607002.1">
    <property type="nucleotide sequence ID" value="NZ_BSSD01000001.1"/>
</dbReference>
<evidence type="ECO:0000256" key="6">
    <source>
        <dbReference type="ARBA" id="ARBA00023136"/>
    </source>
</evidence>
<accession>A0A9W6QJA4</accession>
<feature type="transmembrane region" description="Helical" evidence="7">
    <location>
        <begin position="153"/>
        <end position="171"/>
    </location>
</feature>
<gene>
    <name evidence="8" type="ORF">Aglo03_04330</name>
</gene>
<feature type="transmembrane region" description="Helical" evidence="7">
    <location>
        <begin position="290"/>
        <end position="306"/>
    </location>
</feature>
<evidence type="ECO:0000256" key="7">
    <source>
        <dbReference type="SAM" id="Phobius"/>
    </source>
</evidence>
<comment type="caution">
    <text evidence="8">The sequence shown here is derived from an EMBL/GenBank/DDBJ whole genome shotgun (WGS) entry which is preliminary data.</text>
</comment>
<dbReference type="Pfam" id="PF07690">
    <property type="entry name" value="MFS_1"/>
    <property type="match status" value="1"/>
</dbReference>
<comment type="subcellular location">
    <subcellularLocation>
        <location evidence="1">Cell membrane</location>
        <topology evidence="1">Multi-pass membrane protein</topology>
    </subcellularLocation>
</comment>
<dbReference type="InterPro" id="IPR036259">
    <property type="entry name" value="MFS_trans_sf"/>
</dbReference>
<dbReference type="InterPro" id="IPR011701">
    <property type="entry name" value="MFS"/>
</dbReference>
<dbReference type="Proteomes" id="UP001165042">
    <property type="component" value="Unassembled WGS sequence"/>
</dbReference>
<dbReference type="GO" id="GO:0022857">
    <property type="term" value="F:transmembrane transporter activity"/>
    <property type="evidence" value="ECO:0007669"/>
    <property type="project" value="InterPro"/>
</dbReference>
<dbReference type="GO" id="GO:0005886">
    <property type="term" value="C:plasma membrane"/>
    <property type="evidence" value="ECO:0007669"/>
    <property type="project" value="UniProtKB-SubCell"/>
</dbReference>
<feature type="transmembrane region" description="Helical" evidence="7">
    <location>
        <begin position="21"/>
        <end position="45"/>
    </location>
</feature>
<organism evidence="8 9">
    <name type="scientific">Actinokineospora globicatena</name>
    <dbReference type="NCBI Taxonomy" id="103729"/>
    <lineage>
        <taxon>Bacteria</taxon>
        <taxon>Bacillati</taxon>
        <taxon>Actinomycetota</taxon>
        <taxon>Actinomycetes</taxon>
        <taxon>Pseudonocardiales</taxon>
        <taxon>Pseudonocardiaceae</taxon>
        <taxon>Actinokineospora</taxon>
    </lineage>
</organism>
<sequence>MGVAVAMRAWFGAVVPREPAAIRFTLLSLVQSAGNGVFLTSSPFFFTSVVGIPPTRVGVGLTIAGLCGLLACVPMGIAGDRFGTRRVLVVAFTALAVLFALYGLVTSFLWFVVVACAVAVFESSCGSLAAALVYSHYQDNARAIEVRAQVRSAINVGFPIGAAAAGVAIGVGTRTAFTVVVIATAAVHVVCALLAIGLGRAETPTTRRGPAAVSQAALKDVRFVAVAVVNGLIQMNEVILTLGVPLWLVASTSAAPSVTAVVLIANSVLVVALQVLFSRRVTTADTAARALRRAGVLVAVACLIYSTSQGPAAWVVVLILLAGVTVQTIGEIYQASGAFTVAFELAVPDRIAEYQGVMALGVALRQFLGPVVVGSLVIGLGRPGWWVLGALFAGLGFVAVPLVRALARHRAVPEPRVG</sequence>
<feature type="transmembrane region" description="Helical" evidence="7">
    <location>
        <begin position="354"/>
        <end position="378"/>
    </location>
</feature>